<dbReference type="PANTHER" id="PTHR21137">
    <property type="entry name" value="ODORANT RECEPTOR"/>
    <property type="match status" value="1"/>
</dbReference>
<dbReference type="GO" id="GO:0005886">
    <property type="term" value="C:plasma membrane"/>
    <property type="evidence" value="ECO:0007669"/>
    <property type="project" value="UniProtKB-SubCell"/>
</dbReference>
<comment type="caution">
    <text evidence="12">The sequence shown here is derived from an EMBL/GenBank/DDBJ whole genome shotgun (WGS) entry which is preliminary data.</text>
</comment>
<keyword evidence="13" id="KW-1185">Reference proteome</keyword>
<sequence length="465" mass="53933">MRLLKWLTHTRALERTSGEFEFKFFESVYRVFYLAGLSLWDKSFAYLLYSYSVKSLIILFVLSEIWYLCCDAGSLDKSIECINVTLIHFIAMYRYSNMLNHKETFAKLSGAMESKTFDVSTQQREMLVQTWIAKSERYFKLLISLGSGTLIACVYAVNRLRTKAHHHTTRMRNESIAYSVSDIRVILYTLINNNFLYFFCEFAYGRTIWEYNLTVALKLPLDYATPLRYPVVYIITMVAFHYTSFFVIVNDLLMQVILMQIICQYAVLADCFENIHDDLIIHGGYDKEYDDKWRDLYINRLRCLVDQHKFIISNTMELKNILNAPMLGQLAASGMLICFAGYQVTAVLFTPLLYHTLPRSFYIRLRALRLEPSTLIQYGLGLLRTIVIGAMVNVRDRQLNVSSDVRIDVRKRNALITRENRRLSSAVLIRAEPHTARGSSHSENELPPLRSGGVGRRRKNSSTAR</sequence>
<dbReference type="AlphaFoldDB" id="A0A4C1T5U3"/>
<dbReference type="EMBL" id="BGZK01000038">
    <property type="protein sequence ID" value="GBP09883.1"/>
    <property type="molecule type" value="Genomic_DNA"/>
</dbReference>
<feature type="transmembrane region" description="Helical" evidence="10">
    <location>
        <begin position="46"/>
        <end position="67"/>
    </location>
</feature>
<dbReference type="Proteomes" id="UP000299102">
    <property type="component" value="Unassembled WGS sequence"/>
</dbReference>
<evidence type="ECO:0000313" key="13">
    <source>
        <dbReference type="Proteomes" id="UP000299102"/>
    </source>
</evidence>
<evidence type="ECO:0000256" key="8">
    <source>
        <dbReference type="ARBA" id="ARBA00023170"/>
    </source>
</evidence>
<feature type="compositionally biased region" description="Basic and acidic residues" evidence="11">
    <location>
        <begin position="434"/>
        <end position="444"/>
    </location>
</feature>
<evidence type="ECO:0000256" key="6">
    <source>
        <dbReference type="ARBA" id="ARBA00022989"/>
    </source>
</evidence>
<evidence type="ECO:0000256" key="2">
    <source>
        <dbReference type="ARBA" id="ARBA00022475"/>
    </source>
</evidence>
<keyword evidence="6 10" id="KW-1133">Transmembrane helix</keyword>
<comment type="subcellular location">
    <subcellularLocation>
        <location evidence="1 10">Cell membrane</location>
        <topology evidence="1 10">Multi-pass membrane protein</topology>
    </subcellularLocation>
</comment>
<keyword evidence="8 10" id="KW-0675">Receptor</keyword>
<protein>
    <recommendedName>
        <fullName evidence="10">Odorant receptor</fullName>
    </recommendedName>
</protein>
<feature type="transmembrane region" description="Helical" evidence="10">
    <location>
        <begin position="229"/>
        <end position="249"/>
    </location>
</feature>
<organism evidence="12 13">
    <name type="scientific">Eumeta variegata</name>
    <name type="common">Bagworm moth</name>
    <name type="synonym">Eumeta japonica</name>
    <dbReference type="NCBI Taxonomy" id="151549"/>
    <lineage>
        <taxon>Eukaryota</taxon>
        <taxon>Metazoa</taxon>
        <taxon>Ecdysozoa</taxon>
        <taxon>Arthropoda</taxon>
        <taxon>Hexapoda</taxon>
        <taxon>Insecta</taxon>
        <taxon>Pterygota</taxon>
        <taxon>Neoptera</taxon>
        <taxon>Endopterygota</taxon>
        <taxon>Lepidoptera</taxon>
        <taxon>Glossata</taxon>
        <taxon>Ditrysia</taxon>
        <taxon>Tineoidea</taxon>
        <taxon>Psychidae</taxon>
        <taxon>Oiketicinae</taxon>
        <taxon>Eumeta</taxon>
    </lineage>
</organism>
<proteinExistence type="inferred from homology"/>
<feature type="region of interest" description="Disordered" evidence="11">
    <location>
        <begin position="434"/>
        <end position="465"/>
    </location>
</feature>
<accession>A0A4C1T5U3</accession>
<evidence type="ECO:0000256" key="4">
    <source>
        <dbReference type="ARBA" id="ARBA00022692"/>
    </source>
</evidence>
<reference evidence="12 13" key="1">
    <citation type="journal article" date="2019" name="Commun. Biol.">
        <title>The bagworm genome reveals a unique fibroin gene that provides high tensile strength.</title>
        <authorList>
            <person name="Kono N."/>
            <person name="Nakamura H."/>
            <person name="Ohtoshi R."/>
            <person name="Tomita M."/>
            <person name="Numata K."/>
            <person name="Arakawa K."/>
        </authorList>
    </citation>
    <scope>NUCLEOTIDE SEQUENCE [LARGE SCALE GENOMIC DNA]</scope>
</reference>
<feature type="transmembrane region" description="Helical" evidence="10">
    <location>
        <begin position="375"/>
        <end position="394"/>
    </location>
</feature>
<keyword evidence="3 10" id="KW-0716">Sensory transduction</keyword>
<feature type="transmembrane region" description="Helical" evidence="10">
    <location>
        <begin position="138"/>
        <end position="157"/>
    </location>
</feature>
<evidence type="ECO:0000256" key="10">
    <source>
        <dbReference type="RuleBase" id="RU351113"/>
    </source>
</evidence>
<evidence type="ECO:0000256" key="7">
    <source>
        <dbReference type="ARBA" id="ARBA00023136"/>
    </source>
</evidence>
<evidence type="ECO:0000256" key="11">
    <source>
        <dbReference type="SAM" id="MobiDB-lite"/>
    </source>
</evidence>
<dbReference type="GO" id="GO:0007165">
    <property type="term" value="P:signal transduction"/>
    <property type="evidence" value="ECO:0007669"/>
    <property type="project" value="UniProtKB-KW"/>
</dbReference>
<feature type="transmembrane region" description="Helical" evidence="10">
    <location>
        <begin position="185"/>
        <end position="209"/>
    </location>
</feature>
<keyword evidence="5 10" id="KW-0552">Olfaction</keyword>
<evidence type="ECO:0000256" key="5">
    <source>
        <dbReference type="ARBA" id="ARBA00022725"/>
    </source>
</evidence>
<comment type="caution">
    <text evidence="10">Lacks conserved residue(s) required for the propagation of feature annotation.</text>
</comment>
<keyword evidence="9 10" id="KW-0807">Transducer</keyword>
<feature type="transmembrane region" description="Helical" evidence="10">
    <location>
        <begin position="330"/>
        <end position="355"/>
    </location>
</feature>
<name>A0A4C1T5U3_EUMVA</name>
<evidence type="ECO:0000313" key="12">
    <source>
        <dbReference type="EMBL" id="GBP09883.1"/>
    </source>
</evidence>
<dbReference type="Pfam" id="PF02949">
    <property type="entry name" value="7tm_6"/>
    <property type="match status" value="1"/>
</dbReference>
<dbReference type="InterPro" id="IPR004117">
    <property type="entry name" value="7tm6_olfct_rcpt"/>
</dbReference>
<evidence type="ECO:0000256" key="3">
    <source>
        <dbReference type="ARBA" id="ARBA00022606"/>
    </source>
</evidence>
<gene>
    <name evidence="12" type="ORF">EVAR_92434_1</name>
</gene>
<comment type="similarity">
    <text evidence="10">Belongs to the insect chemoreceptor superfamily. Heteromeric odorant receptor channel (TC 1.A.69) family.</text>
</comment>
<feature type="compositionally biased region" description="Basic residues" evidence="11">
    <location>
        <begin position="455"/>
        <end position="465"/>
    </location>
</feature>
<keyword evidence="4 10" id="KW-0812">Transmembrane</keyword>
<dbReference type="GO" id="GO:0004984">
    <property type="term" value="F:olfactory receptor activity"/>
    <property type="evidence" value="ECO:0007669"/>
    <property type="project" value="InterPro"/>
</dbReference>
<evidence type="ECO:0000256" key="9">
    <source>
        <dbReference type="ARBA" id="ARBA00023224"/>
    </source>
</evidence>
<keyword evidence="2" id="KW-1003">Cell membrane</keyword>
<evidence type="ECO:0000256" key="1">
    <source>
        <dbReference type="ARBA" id="ARBA00004651"/>
    </source>
</evidence>
<dbReference type="PANTHER" id="PTHR21137:SF35">
    <property type="entry name" value="ODORANT RECEPTOR 19A-RELATED"/>
    <property type="match status" value="1"/>
</dbReference>
<keyword evidence="7 10" id="KW-0472">Membrane</keyword>
<dbReference type="GO" id="GO:0005549">
    <property type="term" value="F:odorant binding"/>
    <property type="evidence" value="ECO:0007669"/>
    <property type="project" value="InterPro"/>
</dbReference>
<dbReference type="OrthoDB" id="7539170at2759"/>